<evidence type="ECO:0000313" key="15">
    <source>
        <dbReference type="WBParaSite" id="EEL_0000936801-mRNA-1"/>
    </source>
</evidence>
<keyword evidence="7 11" id="KW-0472">Membrane</keyword>
<dbReference type="PANTHER" id="PTHR45620:SF37">
    <property type="entry name" value="G_PROTEIN_RECEP_F2_4 DOMAIN-CONTAINING PROTEIN"/>
    <property type="match status" value="1"/>
</dbReference>
<feature type="transmembrane region" description="Helical" evidence="11">
    <location>
        <begin position="241"/>
        <end position="263"/>
    </location>
</feature>
<keyword evidence="3" id="KW-1003">Cell membrane</keyword>
<dbReference type="SMART" id="SM00008">
    <property type="entry name" value="HormR"/>
    <property type="match status" value="1"/>
</dbReference>
<keyword evidence="4 11" id="KW-0812">Transmembrane</keyword>
<evidence type="ECO:0000256" key="8">
    <source>
        <dbReference type="ARBA" id="ARBA00023170"/>
    </source>
</evidence>
<protein>
    <submittedName>
        <fullName evidence="15">G_PROTEIN_RECEP_F2_4 domain-containing protein</fullName>
    </submittedName>
</protein>
<evidence type="ECO:0000259" key="13">
    <source>
        <dbReference type="PROSITE" id="PS50261"/>
    </source>
</evidence>
<dbReference type="SUPFAM" id="SSF111418">
    <property type="entry name" value="Hormone receptor domain"/>
    <property type="match status" value="1"/>
</dbReference>
<dbReference type="GO" id="GO:0007166">
    <property type="term" value="P:cell surface receptor signaling pathway"/>
    <property type="evidence" value="ECO:0007669"/>
    <property type="project" value="InterPro"/>
</dbReference>
<dbReference type="Proteomes" id="UP000050640">
    <property type="component" value="Unplaced"/>
</dbReference>
<dbReference type="InterPro" id="IPR017981">
    <property type="entry name" value="GPCR_2-like_7TM"/>
</dbReference>
<dbReference type="PROSITE" id="PS50227">
    <property type="entry name" value="G_PROTEIN_RECEP_F2_3"/>
    <property type="match status" value="1"/>
</dbReference>
<evidence type="ECO:0000256" key="1">
    <source>
        <dbReference type="ARBA" id="ARBA00004651"/>
    </source>
</evidence>
<dbReference type="WBParaSite" id="EEL_0000936801-mRNA-1">
    <property type="protein sequence ID" value="EEL_0000936801-mRNA-1"/>
    <property type="gene ID" value="EEL_0000936801"/>
</dbReference>
<dbReference type="GO" id="GO:0005886">
    <property type="term" value="C:plasma membrane"/>
    <property type="evidence" value="ECO:0007669"/>
    <property type="project" value="UniProtKB-SubCell"/>
</dbReference>
<evidence type="ECO:0000256" key="4">
    <source>
        <dbReference type="ARBA" id="ARBA00022692"/>
    </source>
</evidence>
<feature type="transmembrane region" description="Helical" evidence="11">
    <location>
        <begin position="119"/>
        <end position="142"/>
    </location>
</feature>
<feature type="transmembrane region" description="Helical" evidence="11">
    <location>
        <begin position="354"/>
        <end position="379"/>
    </location>
</feature>
<name>A0A0R3S3M4_9BILA</name>
<dbReference type="InterPro" id="IPR000832">
    <property type="entry name" value="GPCR_2_secretin-like"/>
</dbReference>
<dbReference type="GO" id="GO:0007188">
    <property type="term" value="P:adenylate cyclase-modulating G protein-coupled receptor signaling pathway"/>
    <property type="evidence" value="ECO:0007669"/>
    <property type="project" value="TreeGrafter"/>
</dbReference>
<dbReference type="GO" id="GO:0008528">
    <property type="term" value="F:G protein-coupled peptide receptor activity"/>
    <property type="evidence" value="ECO:0007669"/>
    <property type="project" value="TreeGrafter"/>
</dbReference>
<dbReference type="InterPro" id="IPR050332">
    <property type="entry name" value="GPCR_2"/>
</dbReference>
<dbReference type="PROSITE" id="PS00649">
    <property type="entry name" value="G_PROTEIN_RECEP_F2_1"/>
    <property type="match status" value="1"/>
</dbReference>
<evidence type="ECO:0000256" key="5">
    <source>
        <dbReference type="ARBA" id="ARBA00022989"/>
    </source>
</evidence>
<dbReference type="PANTHER" id="PTHR45620">
    <property type="entry name" value="PDF RECEPTOR-LIKE PROTEIN-RELATED"/>
    <property type="match status" value="1"/>
</dbReference>
<sequence>MSGSVVGRERNICLELVDQYVQTTATEANSTYCMANFDRSLCWQKTASGEVAQRKCPFSYCLNVEGCEEIENNYTVQRMCNENGSWAEPIYTQCIDVLKYHPHCIVGFCRTCPDLLRDMVINVSLTLSIVSVALLVTALILFSILDSIQCRRLSIHKNLASSFVFRFTVLALWTIAQTTNFFQDCSYYNSMPLYEYEWICKLLLWLVIYFQVASVMWMLIEGGYLYSRFTVFAMRSIDCPNYAFLFCGWGVPLVVVICWTIIHQRRSSQNQNSFCWLPYAKGAHLWILSATMGLALILNLLFLLGIVVILVQKLRAENTAESKKIWRTVKATLLLVPLLGVSNIPLFYEPSQPSSVYMLGSAILQHSQGIFIAVLYCFLNGEVQNAMKRQLLRLKMHILSEQPRFEVERSYIPDEINEMDGKLGMAMDELNNADDSTRAYNSH</sequence>
<evidence type="ECO:0000256" key="9">
    <source>
        <dbReference type="ARBA" id="ARBA00023180"/>
    </source>
</evidence>
<dbReference type="AlphaFoldDB" id="A0A0R3S3M4"/>
<comment type="subcellular location">
    <subcellularLocation>
        <location evidence="1">Cell membrane</location>
        <topology evidence="1">Multi-pass membrane protein</topology>
    </subcellularLocation>
</comment>
<dbReference type="PRINTS" id="PR00249">
    <property type="entry name" value="GPCRSECRETIN"/>
</dbReference>
<keyword evidence="8" id="KW-0675">Receptor</keyword>
<dbReference type="Pfam" id="PF00002">
    <property type="entry name" value="7tm_2"/>
    <property type="match status" value="1"/>
</dbReference>
<dbReference type="InterPro" id="IPR017983">
    <property type="entry name" value="GPCR_2_secretin-like_CS"/>
</dbReference>
<dbReference type="Gene3D" id="1.20.1070.10">
    <property type="entry name" value="Rhodopsin 7-helix transmembrane proteins"/>
    <property type="match status" value="1"/>
</dbReference>
<dbReference type="STRING" id="1147741.A0A0R3S3M4"/>
<evidence type="ECO:0000256" key="10">
    <source>
        <dbReference type="ARBA" id="ARBA00023224"/>
    </source>
</evidence>
<accession>A0A0R3S3M4</accession>
<evidence type="ECO:0000256" key="2">
    <source>
        <dbReference type="ARBA" id="ARBA00005314"/>
    </source>
</evidence>
<dbReference type="PROSITE" id="PS50261">
    <property type="entry name" value="G_PROTEIN_RECEP_F2_4"/>
    <property type="match status" value="1"/>
</dbReference>
<dbReference type="SUPFAM" id="SSF81321">
    <property type="entry name" value="Family A G protein-coupled receptor-like"/>
    <property type="match status" value="1"/>
</dbReference>
<organism evidence="14 15">
    <name type="scientific">Elaeophora elaphi</name>
    <dbReference type="NCBI Taxonomy" id="1147741"/>
    <lineage>
        <taxon>Eukaryota</taxon>
        <taxon>Metazoa</taxon>
        <taxon>Ecdysozoa</taxon>
        <taxon>Nematoda</taxon>
        <taxon>Chromadorea</taxon>
        <taxon>Rhabditida</taxon>
        <taxon>Spirurina</taxon>
        <taxon>Spiruromorpha</taxon>
        <taxon>Filarioidea</taxon>
        <taxon>Onchocercidae</taxon>
        <taxon>Elaeophora</taxon>
    </lineage>
</organism>
<keyword evidence="14" id="KW-1185">Reference proteome</keyword>
<dbReference type="Gene3D" id="4.10.1240.10">
    <property type="entry name" value="GPCR, family 2, extracellular hormone receptor domain"/>
    <property type="match status" value="1"/>
</dbReference>
<evidence type="ECO:0000256" key="7">
    <source>
        <dbReference type="ARBA" id="ARBA00023136"/>
    </source>
</evidence>
<feature type="transmembrane region" description="Helical" evidence="11">
    <location>
        <begin position="283"/>
        <end position="311"/>
    </location>
</feature>
<evidence type="ECO:0000259" key="12">
    <source>
        <dbReference type="PROSITE" id="PS50227"/>
    </source>
</evidence>
<evidence type="ECO:0000256" key="3">
    <source>
        <dbReference type="ARBA" id="ARBA00022475"/>
    </source>
</evidence>
<comment type="similarity">
    <text evidence="2">Belongs to the G-protein coupled receptor 2 family.</text>
</comment>
<evidence type="ECO:0000313" key="14">
    <source>
        <dbReference type="Proteomes" id="UP000050640"/>
    </source>
</evidence>
<dbReference type="InterPro" id="IPR001879">
    <property type="entry name" value="GPCR_2_extracellular_dom"/>
</dbReference>
<feature type="transmembrane region" description="Helical" evidence="11">
    <location>
        <begin position="163"/>
        <end position="182"/>
    </location>
</feature>
<keyword evidence="9" id="KW-0325">Glycoprotein</keyword>
<feature type="domain" description="G-protein coupled receptors family 2 profile 1" evidence="12">
    <location>
        <begin position="12"/>
        <end position="98"/>
    </location>
</feature>
<dbReference type="InterPro" id="IPR036445">
    <property type="entry name" value="GPCR_2_extracell_dom_sf"/>
</dbReference>
<reference evidence="15" key="1">
    <citation type="submission" date="2017-02" db="UniProtKB">
        <authorList>
            <consortium name="WormBaseParasite"/>
        </authorList>
    </citation>
    <scope>IDENTIFICATION</scope>
</reference>
<feature type="transmembrane region" description="Helical" evidence="11">
    <location>
        <begin position="202"/>
        <end position="220"/>
    </location>
</feature>
<keyword evidence="5 11" id="KW-1133">Transmembrane helix</keyword>
<keyword evidence="10" id="KW-0807">Transducer</keyword>
<dbReference type="Pfam" id="PF02793">
    <property type="entry name" value="HRM"/>
    <property type="match status" value="1"/>
</dbReference>
<evidence type="ECO:0000256" key="11">
    <source>
        <dbReference type="SAM" id="Phobius"/>
    </source>
</evidence>
<feature type="domain" description="G-protein coupled receptors family 2 profile 2" evidence="13">
    <location>
        <begin position="117"/>
        <end position="380"/>
    </location>
</feature>
<evidence type="ECO:0000256" key="6">
    <source>
        <dbReference type="ARBA" id="ARBA00023040"/>
    </source>
</evidence>
<proteinExistence type="inferred from homology"/>
<feature type="transmembrane region" description="Helical" evidence="11">
    <location>
        <begin position="331"/>
        <end position="348"/>
    </location>
</feature>
<keyword evidence="6" id="KW-0297">G-protein coupled receptor</keyword>